<dbReference type="AlphaFoldDB" id="A0AAN7ZTY4"/>
<dbReference type="PROSITE" id="PS50294">
    <property type="entry name" value="WD_REPEATS_REGION"/>
    <property type="match status" value="1"/>
</dbReference>
<dbReference type="Proteomes" id="UP001310594">
    <property type="component" value="Unassembled WGS sequence"/>
</dbReference>
<dbReference type="InterPro" id="IPR001680">
    <property type="entry name" value="WD40_rpt"/>
</dbReference>
<evidence type="ECO:0000256" key="6">
    <source>
        <dbReference type="PROSITE-ProRule" id="PRU00221"/>
    </source>
</evidence>
<evidence type="ECO:0000256" key="5">
    <source>
        <dbReference type="ARBA" id="ARBA00023163"/>
    </source>
</evidence>
<dbReference type="InterPro" id="IPR051243">
    <property type="entry name" value="PcG_WD-repeat"/>
</dbReference>
<comment type="similarity">
    <text evidence="1">Belongs to the WD repeat ESC family.</text>
</comment>
<keyword evidence="4" id="KW-0805">Transcription regulation</keyword>
<comment type="caution">
    <text evidence="8">The sequence shown here is derived from an EMBL/GenBank/DDBJ whole genome shotgun (WGS) entry which is preliminary data.</text>
</comment>
<evidence type="ECO:0000256" key="4">
    <source>
        <dbReference type="ARBA" id="ARBA00023015"/>
    </source>
</evidence>
<evidence type="ECO:0000313" key="8">
    <source>
        <dbReference type="EMBL" id="KAK5699652.1"/>
    </source>
</evidence>
<feature type="compositionally biased region" description="Basic residues" evidence="7">
    <location>
        <begin position="375"/>
        <end position="384"/>
    </location>
</feature>
<feature type="region of interest" description="Disordered" evidence="7">
    <location>
        <begin position="367"/>
        <end position="427"/>
    </location>
</feature>
<evidence type="ECO:0000256" key="1">
    <source>
        <dbReference type="ARBA" id="ARBA00008075"/>
    </source>
</evidence>
<gene>
    <name evidence="8" type="ORF">LTR97_005781</name>
</gene>
<feature type="repeat" description="WD" evidence="6">
    <location>
        <begin position="168"/>
        <end position="209"/>
    </location>
</feature>
<name>A0AAN7ZTY4_9PEZI</name>
<dbReference type="PROSITE" id="PS00678">
    <property type="entry name" value="WD_REPEATS_1"/>
    <property type="match status" value="1"/>
</dbReference>
<sequence>MAPTASPKDHFPSLVSCTKVTDEKDLYDVKFYPYATGDDDSIFAVAGANDLYVCRPRLGVESTFEVLRWFKSDNDKQDFNSIAWSRDPVTRKPIICAAGATPKEIQIFDVEKGERVRSLIGHGNAVNDLAVSPLSSSLLASASSDYTVRLWNLDPEYEDQPCVAVFAGEGHRQHVLSCHFHRNGKWMLTAGLDQAVCLWAVPGMQEIKESRKREGHPRPLIVYYPHFQSTEVHANYIDTAVFFGDLIISRAAMGQENYTAPKGSKASRAVPNEILMWKIDGFDSNDEPPTEPPIPVPGKWSRSSFPHKSGSLGFQRCLTFDMPDTTRFYLRFSLLHQPNMRPILVMGNEQTKFHFWDLQKLEEGYDPNEIPVKRPTGKKGKKKGGAASAPVSEGNLDRLGELRRGESVAGSDAGVGTPDLSSTSVSFPPDRKYDLGDSFMALKAHHSVEAQTTITKGHFATAQIAWSPDGTWMVAVGDRGMMSIFHRDKSVV</sequence>
<proteinExistence type="inferred from homology"/>
<evidence type="ECO:0000256" key="7">
    <source>
        <dbReference type="SAM" id="MobiDB-lite"/>
    </source>
</evidence>
<dbReference type="EMBL" id="JAVRQU010000008">
    <property type="protein sequence ID" value="KAK5699652.1"/>
    <property type="molecule type" value="Genomic_DNA"/>
</dbReference>
<keyword evidence="2 6" id="KW-0853">WD repeat</keyword>
<evidence type="ECO:0000256" key="2">
    <source>
        <dbReference type="ARBA" id="ARBA00022574"/>
    </source>
</evidence>
<reference evidence="8" key="1">
    <citation type="submission" date="2023-08" db="EMBL/GenBank/DDBJ databases">
        <title>Black Yeasts Isolated from many extreme environments.</title>
        <authorList>
            <person name="Coleine C."/>
            <person name="Stajich J.E."/>
            <person name="Selbmann L."/>
        </authorList>
    </citation>
    <scope>NUCLEOTIDE SEQUENCE</scope>
    <source>
        <strain evidence="8">CCFEE 5810</strain>
    </source>
</reference>
<protein>
    <recommendedName>
        <fullName evidence="10">WD40 repeat-like protein</fullName>
    </recommendedName>
</protein>
<evidence type="ECO:0000313" key="9">
    <source>
        <dbReference type="Proteomes" id="UP001310594"/>
    </source>
</evidence>
<dbReference type="Gene3D" id="2.130.10.10">
    <property type="entry name" value="YVTN repeat-like/Quinoprotein amine dehydrogenase"/>
    <property type="match status" value="1"/>
</dbReference>
<feature type="region of interest" description="Disordered" evidence="7">
    <location>
        <begin position="281"/>
        <end position="300"/>
    </location>
</feature>
<dbReference type="PROSITE" id="PS50082">
    <property type="entry name" value="WD_REPEATS_2"/>
    <property type="match status" value="2"/>
</dbReference>
<feature type="compositionally biased region" description="Basic and acidic residues" evidence="7">
    <location>
        <begin position="395"/>
        <end position="406"/>
    </location>
</feature>
<dbReference type="PANTHER" id="PTHR10253">
    <property type="entry name" value="POLYCOMB PROTEIN"/>
    <property type="match status" value="1"/>
</dbReference>
<evidence type="ECO:0000256" key="3">
    <source>
        <dbReference type="ARBA" id="ARBA00022737"/>
    </source>
</evidence>
<keyword evidence="3" id="KW-0677">Repeat</keyword>
<dbReference type="InterPro" id="IPR036322">
    <property type="entry name" value="WD40_repeat_dom_sf"/>
</dbReference>
<feature type="repeat" description="WD" evidence="6">
    <location>
        <begin position="119"/>
        <end position="154"/>
    </location>
</feature>
<dbReference type="SUPFAM" id="SSF50978">
    <property type="entry name" value="WD40 repeat-like"/>
    <property type="match status" value="1"/>
</dbReference>
<organism evidence="8 9">
    <name type="scientific">Elasticomyces elasticus</name>
    <dbReference type="NCBI Taxonomy" id="574655"/>
    <lineage>
        <taxon>Eukaryota</taxon>
        <taxon>Fungi</taxon>
        <taxon>Dikarya</taxon>
        <taxon>Ascomycota</taxon>
        <taxon>Pezizomycotina</taxon>
        <taxon>Dothideomycetes</taxon>
        <taxon>Dothideomycetidae</taxon>
        <taxon>Mycosphaerellales</taxon>
        <taxon>Teratosphaeriaceae</taxon>
        <taxon>Elasticomyces</taxon>
    </lineage>
</organism>
<dbReference type="InterPro" id="IPR019775">
    <property type="entry name" value="WD40_repeat_CS"/>
</dbReference>
<dbReference type="SMART" id="SM00320">
    <property type="entry name" value="WD40"/>
    <property type="match status" value="3"/>
</dbReference>
<keyword evidence="5" id="KW-0804">Transcription</keyword>
<dbReference type="InterPro" id="IPR015943">
    <property type="entry name" value="WD40/YVTN_repeat-like_dom_sf"/>
</dbReference>
<evidence type="ECO:0008006" key="10">
    <source>
        <dbReference type="Google" id="ProtNLM"/>
    </source>
</evidence>
<accession>A0AAN7ZTY4</accession>
<dbReference type="Pfam" id="PF00400">
    <property type="entry name" value="WD40"/>
    <property type="match status" value="3"/>
</dbReference>